<feature type="domain" description="HTH hxlR-type" evidence="4">
    <location>
        <begin position="7"/>
        <end position="106"/>
    </location>
</feature>
<dbReference type="STRING" id="1178515.SY83_05170"/>
<dbReference type="Proteomes" id="UP000076927">
    <property type="component" value="Chromosome"/>
</dbReference>
<reference evidence="5 6" key="1">
    <citation type="submission" date="2015-01" db="EMBL/GenBank/DDBJ databases">
        <title>Paenibacillus swuensis/DY6/whole genome sequencing.</title>
        <authorList>
            <person name="Kim M.K."/>
            <person name="Srinivasan S."/>
            <person name="Lee J.-J."/>
        </authorList>
    </citation>
    <scope>NUCLEOTIDE SEQUENCE [LARGE SCALE GENOMIC DNA]</scope>
    <source>
        <strain evidence="5 6">DY6</strain>
    </source>
</reference>
<evidence type="ECO:0000256" key="3">
    <source>
        <dbReference type="ARBA" id="ARBA00023163"/>
    </source>
</evidence>
<evidence type="ECO:0000256" key="2">
    <source>
        <dbReference type="ARBA" id="ARBA00023125"/>
    </source>
</evidence>
<dbReference type="Pfam" id="PF01638">
    <property type="entry name" value="HxlR"/>
    <property type="match status" value="1"/>
</dbReference>
<evidence type="ECO:0000259" key="4">
    <source>
        <dbReference type="PROSITE" id="PS51118"/>
    </source>
</evidence>
<dbReference type="PROSITE" id="PS51118">
    <property type="entry name" value="HTH_HXLR"/>
    <property type="match status" value="1"/>
</dbReference>
<dbReference type="KEGG" id="pswu:SY83_05170"/>
<dbReference type="InterPro" id="IPR036390">
    <property type="entry name" value="WH_DNA-bd_sf"/>
</dbReference>
<keyword evidence="2" id="KW-0238">DNA-binding</keyword>
<sequence length="125" mass="14647">MEFMPRCPQFEKGVELLSKRWSALIIHQLLQGPQRFINIDQALPNLSHKVLSERLRELEHEGLVRRDVYPESPVRIEYSLTDKGIAMTPVLEELFKWSVHWLPESDGDCPEHHTKHEEDHGDCPQ</sequence>
<dbReference type="SUPFAM" id="SSF46785">
    <property type="entry name" value="Winged helix' DNA-binding domain"/>
    <property type="match status" value="1"/>
</dbReference>
<name>A0A172TFG3_9BACL</name>
<dbReference type="Gene3D" id="1.10.10.10">
    <property type="entry name" value="Winged helix-like DNA-binding domain superfamily/Winged helix DNA-binding domain"/>
    <property type="match status" value="1"/>
</dbReference>
<dbReference type="AlphaFoldDB" id="A0A172TFG3"/>
<dbReference type="InterPro" id="IPR036388">
    <property type="entry name" value="WH-like_DNA-bd_sf"/>
</dbReference>
<dbReference type="PANTHER" id="PTHR33204">
    <property type="entry name" value="TRANSCRIPTIONAL REGULATOR, MARR FAMILY"/>
    <property type="match status" value="1"/>
</dbReference>
<protein>
    <recommendedName>
        <fullName evidence="4">HTH hxlR-type domain-containing protein</fullName>
    </recommendedName>
</protein>
<gene>
    <name evidence="5" type="ORF">SY83_05170</name>
</gene>
<dbReference type="EMBL" id="CP011388">
    <property type="protein sequence ID" value="ANE45789.1"/>
    <property type="molecule type" value="Genomic_DNA"/>
</dbReference>
<dbReference type="GO" id="GO:0003677">
    <property type="term" value="F:DNA binding"/>
    <property type="evidence" value="ECO:0007669"/>
    <property type="project" value="UniProtKB-KW"/>
</dbReference>
<evidence type="ECO:0000256" key="1">
    <source>
        <dbReference type="ARBA" id="ARBA00023015"/>
    </source>
</evidence>
<accession>A0A172TFG3</accession>
<keyword evidence="3" id="KW-0804">Transcription</keyword>
<evidence type="ECO:0000313" key="6">
    <source>
        <dbReference type="Proteomes" id="UP000076927"/>
    </source>
</evidence>
<dbReference type="RefSeq" id="WP_068604874.1">
    <property type="nucleotide sequence ID" value="NZ_CP011388.1"/>
</dbReference>
<keyword evidence="1" id="KW-0805">Transcription regulation</keyword>
<dbReference type="PANTHER" id="PTHR33204:SF1">
    <property type="entry name" value="TRANSCRIPTIONAL REGULATOR, MARR FAMILY"/>
    <property type="match status" value="1"/>
</dbReference>
<evidence type="ECO:0000313" key="5">
    <source>
        <dbReference type="EMBL" id="ANE45789.1"/>
    </source>
</evidence>
<dbReference type="PATRIC" id="fig|1178515.4.peg.1048"/>
<organism evidence="5 6">
    <name type="scientific">Paenibacillus swuensis</name>
    <dbReference type="NCBI Taxonomy" id="1178515"/>
    <lineage>
        <taxon>Bacteria</taxon>
        <taxon>Bacillati</taxon>
        <taxon>Bacillota</taxon>
        <taxon>Bacilli</taxon>
        <taxon>Bacillales</taxon>
        <taxon>Paenibacillaceae</taxon>
        <taxon>Paenibacillus</taxon>
    </lineage>
</organism>
<dbReference type="InterPro" id="IPR002577">
    <property type="entry name" value="HTH_HxlR"/>
</dbReference>
<keyword evidence="6" id="KW-1185">Reference proteome</keyword>
<proteinExistence type="predicted"/>
<dbReference type="OrthoDB" id="9800966at2"/>